<evidence type="ECO:0000256" key="14">
    <source>
        <dbReference type="ARBA" id="ARBA00048064"/>
    </source>
</evidence>
<dbReference type="STRING" id="404692.A0A0J6YC93"/>
<feature type="transmembrane region" description="Helical" evidence="16">
    <location>
        <begin position="95"/>
        <end position="115"/>
    </location>
</feature>
<evidence type="ECO:0000256" key="7">
    <source>
        <dbReference type="ARBA" id="ARBA00022679"/>
    </source>
</evidence>
<reference evidence="18" key="1">
    <citation type="journal article" date="2010" name="Genome Res.">
        <title>Population genomic sequencing of Coccidioides fungi reveals recent hybridization and transposon control.</title>
        <authorList>
            <person name="Neafsey D.E."/>
            <person name="Barker B.M."/>
            <person name="Sharpton T.J."/>
            <person name="Stajich J.E."/>
            <person name="Park D.J."/>
            <person name="Whiston E."/>
            <person name="Hung C.-Y."/>
            <person name="McMahan C."/>
            <person name="White J."/>
            <person name="Sykes S."/>
            <person name="Heiman D."/>
            <person name="Young S."/>
            <person name="Zeng Q."/>
            <person name="Abouelleil A."/>
            <person name="Aftuck L."/>
            <person name="Bessette D."/>
            <person name="Brown A."/>
            <person name="FitzGerald M."/>
            <person name="Lui A."/>
            <person name="Macdonald J.P."/>
            <person name="Priest M."/>
            <person name="Orbach M.J."/>
            <person name="Galgiani J.N."/>
            <person name="Kirkland T.N."/>
            <person name="Cole G.T."/>
            <person name="Birren B.W."/>
            <person name="Henn M.R."/>
            <person name="Taylor J.W."/>
            <person name="Rounsley S.D."/>
        </authorList>
    </citation>
    <scope>NUCLEOTIDE SEQUENCE [LARGE SCALE GENOMIC DNA]</scope>
    <source>
        <strain evidence="18">RMSCC 2394</strain>
    </source>
</reference>
<comment type="catalytic activity">
    <reaction evidence="14">
        <text>an alpha-D-Glc-(1-&gt;3)-alpha-D-Glc-(1-&gt;3)-alpha-D-Man-(1-&gt;2)-alpha-D-Man-(1-&gt;2)-alpha-D-Man-(1-&gt;3)-[alpha-D-Man-(1-&gt;2)-alpha-D-Man-(1-&gt;3)-[alpha-D-Man-(1-&gt;2)-alpha-D-Man-(1-&gt;6)]-alpha-D-Man-(1-&gt;6)]-beta-D-Man-(1-&gt;4)-beta-D-GlcNAc-(1-&gt;4)-alpha-D-GlcNAc-diphospho-di-trans,poly-cis-dolichol + a di-trans,poly-cis-dolichyl beta-D-glucosyl phosphate = a alpha-D-Glc-(1-&gt;2)-alpha-D-Glc-(1-&gt;3)-alpha-D-Glc-(1-&gt;3)-alpha-D-Man-(1-&gt;2)-alpha-D-Man-(1-&gt;2)-alpha-D-Man-(1-&gt;3)-[alpha-D-Man-(1-&gt;2)-alpha-D-Man-(1-&gt;3)-[alpha-D-Man-(1-&gt;2)-alpha-D-Man-(1-&gt;6)]-alpha-D-Man-(1-&gt;6)]-beta-D-Man-(1-&gt;4)-beta-D-GlcNAc-(1-&gt;4)-alpha-D-GlcNAc-diphospho-di-trans,poly-cis-dolichol + a di-trans,poly-cis-dolichyl phosphate + H(+)</text>
        <dbReference type="Rhea" id="RHEA:29543"/>
        <dbReference type="Rhea" id="RHEA-COMP:19498"/>
        <dbReference type="Rhea" id="RHEA-COMP:19502"/>
        <dbReference type="Rhea" id="RHEA-COMP:19512"/>
        <dbReference type="Rhea" id="RHEA-COMP:19522"/>
        <dbReference type="ChEBI" id="CHEBI:15378"/>
        <dbReference type="ChEBI" id="CHEBI:57525"/>
        <dbReference type="ChEBI" id="CHEBI:57683"/>
        <dbReference type="ChEBI" id="CHEBI:132522"/>
        <dbReference type="ChEBI" id="CHEBI:132523"/>
        <dbReference type="EC" id="2.4.1.256"/>
    </reaction>
    <physiologicalReaction direction="left-to-right" evidence="14">
        <dbReference type="Rhea" id="RHEA:29544"/>
    </physiologicalReaction>
</comment>
<evidence type="ECO:0000256" key="6">
    <source>
        <dbReference type="ARBA" id="ARBA00022676"/>
    </source>
</evidence>
<evidence type="ECO:0000256" key="4">
    <source>
        <dbReference type="ARBA" id="ARBA00011967"/>
    </source>
</evidence>
<dbReference type="InterPro" id="IPR016900">
    <property type="entry name" value="Alg10"/>
</dbReference>
<evidence type="ECO:0000256" key="3">
    <source>
        <dbReference type="ARBA" id="ARBA00010600"/>
    </source>
</evidence>
<dbReference type="Pfam" id="PF04922">
    <property type="entry name" value="DIE2_ALG10"/>
    <property type="match status" value="1"/>
</dbReference>
<evidence type="ECO:0000256" key="11">
    <source>
        <dbReference type="ARBA" id="ARBA00023136"/>
    </source>
</evidence>
<feature type="transmembrane region" description="Helical" evidence="16">
    <location>
        <begin position="399"/>
        <end position="423"/>
    </location>
</feature>
<comment type="function">
    <text evidence="13">Dol-P-Glc:Glc(2)Man(9)GlcNAc(2)-PP-Dol alpha-1,2-glucosyltransferase that operates in the biosynthetic pathway of dolichol-linked oligosaccharides, the glycan precursors employed in protein asparagine (N)-glycosylation. The assembly of dolichol-linked oligosaccharides begins on the cytosolic side of the endoplasmic reticulum membrane and finishes in its lumen. The sequential addition of sugars to dolichol pyrophosphate produces dolichol-linked oligosaccharides containing fourteen sugars, including two GlcNAcs, nine mannoses and three glucoses. Once assembled, the oligosaccharide is transferred from the lipid to nascent proteins by oligosaccharyltransferases. In the lumen of the endoplasmic reticulum, adds the third and last glucose residue from dolichyl phosphate glucose (Dol-P-Glc) onto the lipid-linked oligosaccharide intermediate Glc(2)Man(9)GlcNAc(2)-PP-Dol to produce Glc(3)Man(9)GlcNAc(2)-PP-Dol.</text>
</comment>
<feature type="transmembrane region" description="Helical" evidence="16">
    <location>
        <begin position="314"/>
        <end position="337"/>
    </location>
</feature>
<feature type="transmembrane region" description="Helical" evidence="16">
    <location>
        <begin position="170"/>
        <end position="191"/>
    </location>
</feature>
<dbReference type="EC" id="2.4.1.256" evidence="4"/>
<evidence type="ECO:0000256" key="2">
    <source>
        <dbReference type="ARBA" id="ARBA00004922"/>
    </source>
</evidence>
<dbReference type="GO" id="GO:0006488">
    <property type="term" value="P:dolichol-linked oligosaccharide biosynthetic process"/>
    <property type="evidence" value="ECO:0007669"/>
    <property type="project" value="InterPro"/>
</dbReference>
<keyword evidence="10 16" id="KW-1133">Transmembrane helix</keyword>
<keyword evidence="9" id="KW-0256">Endoplasmic reticulum</keyword>
<evidence type="ECO:0000256" key="13">
    <source>
        <dbReference type="ARBA" id="ARBA00044727"/>
    </source>
</evidence>
<dbReference type="Proteomes" id="UP000054565">
    <property type="component" value="Unassembled WGS sequence"/>
</dbReference>
<evidence type="ECO:0000256" key="10">
    <source>
        <dbReference type="ARBA" id="ARBA00022989"/>
    </source>
</evidence>
<dbReference type="GO" id="GO:0005789">
    <property type="term" value="C:endoplasmic reticulum membrane"/>
    <property type="evidence" value="ECO:0007669"/>
    <property type="project" value="UniProtKB-SubCell"/>
</dbReference>
<evidence type="ECO:0000313" key="18">
    <source>
        <dbReference type="Proteomes" id="UP000054565"/>
    </source>
</evidence>
<keyword evidence="8 16" id="KW-0812">Transmembrane</keyword>
<dbReference type="AlphaFoldDB" id="A0A0J6YC93"/>
<keyword evidence="7 17" id="KW-0808">Transferase</keyword>
<accession>A0A0J6YC93</accession>
<comment type="subcellular location">
    <subcellularLocation>
        <location evidence="1">Endoplasmic reticulum membrane</location>
        <topology evidence="1">Multi-pass membrane protein</topology>
    </subcellularLocation>
</comment>
<evidence type="ECO:0000256" key="5">
    <source>
        <dbReference type="ARBA" id="ARBA00018512"/>
    </source>
</evidence>
<name>A0A0J6YC93_COCIT</name>
<gene>
    <name evidence="17" type="ORF">CIRG_06047</name>
</gene>
<comment type="similarity">
    <text evidence="3">Belongs to the ALG10 glucosyltransferase family.</text>
</comment>
<feature type="transmembrane region" description="Helical" evidence="16">
    <location>
        <begin position="357"/>
        <end position="378"/>
    </location>
</feature>
<sequence>MSMGFDGSKRALDLSSFRHGAPVHKFSTIALREEVFESRYQVVAKLGFWRCLNDMVVSRSSVNTIVPDPYLDEAFHVRQAQAYWRHQWREWDPKITTPPGLYLLSYVVAAVGFVISRKPAVLTAAYLRCANGFILLNILPIVLKRLMKHVRGSSGAEKGVSAERQSGWEFTIIALNICLFPPIFFFSGLYYTDLASLLIVLEVYRRDLESANGAHLNSQNALSSPHSILLFLFGLVSLLFRQTNIFWSAVFLGGLQVVKMLHSLSVDAHSSDITSIMKSSWGLRQVYDPLVREAFFEGTACLSIGVAAAVNTRVIFVALLLYISLLGAFGMFVLWNGSVVLGHKEFHTAGLHVPQMLYIWAYFMFFSWPVMVAPWVLALQRAFSSKNGMRELAKSLPRLSIAACFVVMMLLAVHFNTIVHPFTLADNRHYVFYVFRMLLRKPFIKYAVTPVYFLCGWASISAFGAGTSTAAEPQPGPAPMKYKRAGGSALTGGTADSPNSLHSKRDDPTDGVRVSFVIVWLASTTLCLITAPLVEPRYFIIPWVLWRLHIPSSIYSLQLSRSDNVTASSNEASKQLIRYLPLIIEGLSTEYRRGNPDFPQYYVSGSPVALETRINIWETGTQRGKDLHFPGVLLYEHENSL</sequence>
<protein>
    <recommendedName>
        <fullName evidence="5">Dol-P-Glc:Glc(2)Man(9)GlcNAc(2)-PP-Dol alpha-1,2-glucosyltransferase</fullName>
        <ecNumber evidence="4">2.4.1.256</ecNumber>
    </recommendedName>
    <alternativeName>
        <fullName evidence="12">Asparagine-linked glycosylation protein 10</fullName>
    </alternativeName>
</protein>
<dbReference type="GO" id="GO:0106073">
    <property type="term" value="F:dolichyl pyrophosphate Glc2Man9GlcNAc2 alpha-1,2-glucosyltransferase activity"/>
    <property type="evidence" value="ECO:0007669"/>
    <property type="project" value="UniProtKB-EC"/>
</dbReference>
<keyword evidence="6" id="KW-0328">Glycosyltransferase</keyword>
<feature type="region of interest" description="Disordered" evidence="15">
    <location>
        <begin position="471"/>
        <end position="508"/>
    </location>
</feature>
<comment type="pathway">
    <text evidence="2">Protein modification; protein glycosylation.</text>
</comment>
<dbReference type="PANTHER" id="PTHR12989:SF10">
    <property type="entry name" value="DOL-P-GLC:GLC(2)MAN(9)GLCNAC(2)-PP-DOL ALPHA-1,2-GLUCOSYLTRANSFERASE-RELATED"/>
    <property type="match status" value="1"/>
</dbReference>
<feature type="transmembrane region" description="Helical" evidence="16">
    <location>
        <begin position="228"/>
        <end position="255"/>
    </location>
</feature>
<evidence type="ECO:0000256" key="15">
    <source>
        <dbReference type="SAM" id="MobiDB-lite"/>
    </source>
</evidence>
<evidence type="ECO:0000256" key="16">
    <source>
        <dbReference type="SAM" id="Phobius"/>
    </source>
</evidence>
<dbReference type="EMBL" id="DS028096">
    <property type="protein sequence ID" value="KMP06366.1"/>
    <property type="molecule type" value="Genomic_DNA"/>
</dbReference>
<organism evidence="17 18">
    <name type="scientific">Coccidioides immitis RMSCC 2394</name>
    <dbReference type="NCBI Taxonomy" id="404692"/>
    <lineage>
        <taxon>Eukaryota</taxon>
        <taxon>Fungi</taxon>
        <taxon>Dikarya</taxon>
        <taxon>Ascomycota</taxon>
        <taxon>Pezizomycotina</taxon>
        <taxon>Eurotiomycetes</taxon>
        <taxon>Eurotiomycetidae</taxon>
        <taxon>Onygenales</taxon>
        <taxon>Onygenaceae</taxon>
        <taxon>Coccidioides</taxon>
    </lineage>
</organism>
<evidence type="ECO:0000256" key="8">
    <source>
        <dbReference type="ARBA" id="ARBA00022692"/>
    </source>
</evidence>
<keyword evidence="11 16" id="KW-0472">Membrane</keyword>
<dbReference type="OrthoDB" id="4769at2759"/>
<dbReference type="PANTHER" id="PTHR12989">
    <property type="entry name" value="ALPHA-1,2-GLUCOSYLTRANSFERASE ALG10"/>
    <property type="match status" value="1"/>
</dbReference>
<dbReference type="UniPathway" id="UPA00378"/>
<feature type="transmembrane region" description="Helical" evidence="16">
    <location>
        <begin position="121"/>
        <end position="143"/>
    </location>
</feature>
<feature type="transmembrane region" description="Helical" evidence="16">
    <location>
        <begin position="514"/>
        <end position="534"/>
    </location>
</feature>
<proteinExistence type="inferred from homology"/>
<feature type="transmembrane region" description="Helical" evidence="16">
    <location>
        <begin position="443"/>
        <end position="465"/>
    </location>
</feature>
<evidence type="ECO:0000256" key="9">
    <source>
        <dbReference type="ARBA" id="ARBA00022824"/>
    </source>
</evidence>
<evidence type="ECO:0000256" key="1">
    <source>
        <dbReference type="ARBA" id="ARBA00004477"/>
    </source>
</evidence>
<evidence type="ECO:0000256" key="12">
    <source>
        <dbReference type="ARBA" id="ARBA00032069"/>
    </source>
</evidence>
<evidence type="ECO:0000313" key="17">
    <source>
        <dbReference type="EMBL" id="KMP06366.1"/>
    </source>
</evidence>